<protein>
    <submittedName>
        <fullName evidence="1">Uncharacterized protein</fullName>
    </submittedName>
</protein>
<comment type="caution">
    <text evidence="1">The sequence shown here is derived from an EMBL/GenBank/DDBJ whole genome shotgun (WGS) entry which is preliminary data.</text>
</comment>
<keyword evidence="2" id="KW-1185">Reference proteome</keyword>
<gene>
    <name evidence="1" type="primary">AVEN_170462_1</name>
    <name evidence="1" type="ORF">NPIL_111721</name>
</gene>
<proteinExistence type="predicted"/>
<evidence type="ECO:0000313" key="2">
    <source>
        <dbReference type="Proteomes" id="UP000887013"/>
    </source>
</evidence>
<dbReference type="OrthoDB" id="6433999at2759"/>
<name>A0A8X6UUN7_NEPPI</name>
<dbReference type="Proteomes" id="UP000887013">
    <property type="component" value="Unassembled WGS sequence"/>
</dbReference>
<dbReference type="EMBL" id="BMAW01038596">
    <property type="protein sequence ID" value="GFU52697.1"/>
    <property type="molecule type" value="Genomic_DNA"/>
</dbReference>
<evidence type="ECO:0000313" key="1">
    <source>
        <dbReference type="EMBL" id="GFU52697.1"/>
    </source>
</evidence>
<sequence>MKGSFQDKLTQTLIENCFLKSKMKAYTLVILFGLLMWCGYTEAGLCSWVCRNACVMPGVCHVACKLLCTDPETLETQSYTFPIIENRI</sequence>
<organism evidence="1 2">
    <name type="scientific">Nephila pilipes</name>
    <name type="common">Giant wood spider</name>
    <name type="synonym">Nephila maculata</name>
    <dbReference type="NCBI Taxonomy" id="299642"/>
    <lineage>
        <taxon>Eukaryota</taxon>
        <taxon>Metazoa</taxon>
        <taxon>Ecdysozoa</taxon>
        <taxon>Arthropoda</taxon>
        <taxon>Chelicerata</taxon>
        <taxon>Arachnida</taxon>
        <taxon>Araneae</taxon>
        <taxon>Araneomorphae</taxon>
        <taxon>Entelegynae</taxon>
        <taxon>Araneoidea</taxon>
        <taxon>Nephilidae</taxon>
        <taxon>Nephila</taxon>
    </lineage>
</organism>
<dbReference type="AlphaFoldDB" id="A0A8X6UUN7"/>
<accession>A0A8X6UUN7</accession>
<reference evidence="1" key="1">
    <citation type="submission" date="2020-08" db="EMBL/GenBank/DDBJ databases">
        <title>Multicomponent nature underlies the extraordinary mechanical properties of spider dragline silk.</title>
        <authorList>
            <person name="Kono N."/>
            <person name="Nakamura H."/>
            <person name="Mori M."/>
            <person name="Yoshida Y."/>
            <person name="Ohtoshi R."/>
            <person name="Malay A.D."/>
            <person name="Moran D.A.P."/>
            <person name="Tomita M."/>
            <person name="Numata K."/>
            <person name="Arakawa K."/>
        </authorList>
    </citation>
    <scope>NUCLEOTIDE SEQUENCE</scope>
</reference>